<dbReference type="PROSITE" id="PS50950">
    <property type="entry name" value="ZF_THAP"/>
    <property type="match status" value="1"/>
</dbReference>
<keyword evidence="4 5" id="KW-0238">DNA-binding</keyword>
<dbReference type="Pfam" id="PF05485">
    <property type="entry name" value="THAP"/>
    <property type="match status" value="1"/>
</dbReference>
<dbReference type="InterPro" id="IPR026521">
    <property type="entry name" value="THAP2"/>
</dbReference>
<reference evidence="7 8" key="1">
    <citation type="submission" date="2021-06" db="EMBL/GenBank/DDBJ databases">
        <title>Caerostris extrusa draft genome.</title>
        <authorList>
            <person name="Kono N."/>
            <person name="Arakawa K."/>
        </authorList>
    </citation>
    <scope>NUCLEOTIDE SEQUENCE [LARGE SCALE GENOMIC DNA]</scope>
</reference>
<dbReference type="PANTHER" id="PTHR47696">
    <property type="entry name" value="THAP DOMAIN-CONTAINING PROTEIN 2"/>
    <property type="match status" value="1"/>
</dbReference>
<evidence type="ECO:0000259" key="6">
    <source>
        <dbReference type="PROSITE" id="PS50950"/>
    </source>
</evidence>
<keyword evidence="2 5" id="KW-0863">Zinc-finger</keyword>
<dbReference type="AlphaFoldDB" id="A0AAV4TWX7"/>
<organism evidence="7 8">
    <name type="scientific">Caerostris extrusa</name>
    <name type="common">Bark spider</name>
    <name type="synonym">Caerostris bankana</name>
    <dbReference type="NCBI Taxonomy" id="172846"/>
    <lineage>
        <taxon>Eukaryota</taxon>
        <taxon>Metazoa</taxon>
        <taxon>Ecdysozoa</taxon>
        <taxon>Arthropoda</taxon>
        <taxon>Chelicerata</taxon>
        <taxon>Arachnida</taxon>
        <taxon>Araneae</taxon>
        <taxon>Araneomorphae</taxon>
        <taxon>Entelegynae</taxon>
        <taxon>Araneoidea</taxon>
        <taxon>Araneidae</taxon>
        <taxon>Caerostris</taxon>
    </lineage>
</organism>
<feature type="domain" description="THAP-type" evidence="6">
    <location>
        <begin position="53"/>
        <end position="134"/>
    </location>
</feature>
<protein>
    <submittedName>
        <fullName evidence="7">DNA transposase THAP9</fullName>
    </submittedName>
</protein>
<comment type="caution">
    <text evidence="7">The sequence shown here is derived from an EMBL/GenBank/DDBJ whole genome shotgun (WGS) entry which is preliminary data.</text>
</comment>
<keyword evidence="1" id="KW-0479">Metal-binding</keyword>
<accession>A0AAV4TWX7</accession>
<dbReference type="SMART" id="SM00692">
    <property type="entry name" value="DM3"/>
    <property type="match status" value="1"/>
</dbReference>
<dbReference type="EMBL" id="BPLR01011883">
    <property type="protein sequence ID" value="GIY49777.1"/>
    <property type="molecule type" value="Genomic_DNA"/>
</dbReference>
<proteinExistence type="predicted"/>
<dbReference type="GO" id="GO:0003677">
    <property type="term" value="F:DNA binding"/>
    <property type="evidence" value="ECO:0007669"/>
    <property type="project" value="UniProtKB-UniRule"/>
</dbReference>
<evidence type="ECO:0000256" key="4">
    <source>
        <dbReference type="ARBA" id="ARBA00023125"/>
    </source>
</evidence>
<evidence type="ECO:0000256" key="3">
    <source>
        <dbReference type="ARBA" id="ARBA00022833"/>
    </source>
</evidence>
<dbReference type="PANTHER" id="PTHR47696:SF1">
    <property type="entry name" value="THAP DOMAIN-CONTAINING PROTEIN 2"/>
    <property type="match status" value="1"/>
</dbReference>
<name>A0AAV4TWX7_CAEEX</name>
<dbReference type="SMART" id="SM00980">
    <property type="entry name" value="THAP"/>
    <property type="match status" value="1"/>
</dbReference>
<evidence type="ECO:0000256" key="5">
    <source>
        <dbReference type="PROSITE-ProRule" id="PRU00309"/>
    </source>
</evidence>
<evidence type="ECO:0000313" key="8">
    <source>
        <dbReference type="Proteomes" id="UP001054945"/>
    </source>
</evidence>
<evidence type="ECO:0000313" key="7">
    <source>
        <dbReference type="EMBL" id="GIY49777.1"/>
    </source>
</evidence>
<keyword evidence="8" id="KW-1185">Reference proteome</keyword>
<dbReference type="Proteomes" id="UP001054945">
    <property type="component" value="Unassembled WGS sequence"/>
</dbReference>
<evidence type="ECO:0000256" key="1">
    <source>
        <dbReference type="ARBA" id="ARBA00022723"/>
    </source>
</evidence>
<dbReference type="SUPFAM" id="SSF57716">
    <property type="entry name" value="Glucocorticoid receptor-like (DNA-binding domain)"/>
    <property type="match status" value="1"/>
</dbReference>
<sequence length="281" mass="32984">MILILRLRKGEIVSFVTISPFEFNYNLRMSKRFESGDCKGKKKKLQEYEAKKLSPITAYMHVPTSITQLEAMQHVLYFPRDEIRRKEWTLAVRRADFKVTDSTRICSKHFSEECFDKEKFGGTWLKSDAVPTIFNFPPKVKKMVKKQRSLKRVASSPPTSTDVEGIKIQYFETSDENIKRYAYIGDFKTSDMYSPAIANKLLEIEKKESKMKDRKIKTLQQREARLSQTILNLEEIIADLRFLVRRYPSGLENSKNPLPVLYRTVLLLHLLDHILLYYVHC</sequence>
<gene>
    <name evidence="7" type="primary">THAP9_89</name>
    <name evidence="7" type="ORF">CEXT_699482</name>
</gene>
<dbReference type="InterPro" id="IPR006612">
    <property type="entry name" value="THAP_Znf"/>
</dbReference>
<dbReference type="GO" id="GO:0008270">
    <property type="term" value="F:zinc ion binding"/>
    <property type="evidence" value="ECO:0007669"/>
    <property type="project" value="UniProtKB-KW"/>
</dbReference>
<keyword evidence="3" id="KW-0862">Zinc</keyword>
<evidence type="ECO:0000256" key="2">
    <source>
        <dbReference type="ARBA" id="ARBA00022771"/>
    </source>
</evidence>